<keyword evidence="4" id="KW-1185">Reference proteome</keyword>
<feature type="transmembrane region" description="Helical" evidence="1">
    <location>
        <begin position="97"/>
        <end position="122"/>
    </location>
</feature>
<dbReference type="Proteomes" id="UP000439752">
    <property type="component" value="Unassembled WGS sequence"/>
</dbReference>
<protein>
    <recommendedName>
        <fullName evidence="2">DUF4064 domain-containing protein</fullName>
    </recommendedName>
</protein>
<evidence type="ECO:0000313" key="4">
    <source>
        <dbReference type="Proteomes" id="UP000439752"/>
    </source>
</evidence>
<dbReference type="RefSeq" id="WP_158583673.1">
    <property type="nucleotide sequence ID" value="NZ_LR732327.1"/>
</dbReference>
<dbReference type="Pfam" id="PF13273">
    <property type="entry name" value="DUF4064"/>
    <property type="match status" value="1"/>
</dbReference>
<keyword evidence="1" id="KW-0472">Membrane</keyword>
<accession>A0A653IH71</accession>
<feature type="domain" description="DUF4064" evidence="2">
    <location>
        <begin position="2"/>
        <end position="106"/>
    </location>
</feature>
<gene>
    <name evidence="3" type="ORF">EXIGUO9Y_590004</name>
</gene>
<evidence type="ECO:0000313" key="3">
    <source>
        <dbReference type="EMBL" id="VWX38625.1"/>
    </source>
</evidence>
<feature type="transmembrane region" description="Helical" evidence="1">
    <location>
        <begin position="7"/>
        <end position="28"/>
    </location>
</feature>
<dbReference type="InterPro" id="IPR025273">
    <property type="entry name" value="DUF4064"/>
</dbReference>
<evidence type="ECO:0000256" key="1">
    <source>
        <dbReference type="SAM" id="Phobius"/>
    </source>
</evidence>
<keyword evidence="1" id="KW-0812">Transmembrane</keyword>
<dbReference type="EMBL" id="CABWKQ010000055">
    <property type="protein sequence ID" value="VWX38625.1"/>
    <property type="molecule type" value="Genomic_DNA"/>
</dbReference>
<dbReference type="AlphaFoldDB" id="A0A653IH71"/>
<organism evidence="3 4">
    <name type="scientific">Exiguobacterium oxidotolerans</name>
    <dbReference type="NCBI Taxonomy" id="223958"/>
    <lineage>
        <taxon>Bacteria</taxon>
        <taxon>Bacillati</taxon>
        <taxon>Bacillota</taxon>
        <taxon>Bacilli</taxon>
        <taxon>Bacillales</taxon>
        <taxon>Bacillales Family XII. Incertae Sedis</taxon>
        <taxon>Exiguobacterium</taxon>
    </lineage>
</organism>
<evidence type="ECO:0000259" key="2">
    <source>
        <dbReference type="Pfam" id="PF13273"/>
    </source>
</evidence>
<proteinExistence type="predicted"/>
<reference evidence="3 4" key="1">
    <citation type="submission" date="2019-10" db="EMBL/GenBank/DDBJ databases">
        <authorList>
            <person name="Karimi E."/>
        </authorList>
    </citation>
    <scope>NUCLEOTIDE SEQUENCE [LARGE SCALE GENOMIC DNA]</scope>
    <source>
        <strain evidence="3">Exiguobacterium sp. 9Y</strain>
    </source>
</reference>
<sequence>MKRTGEIVFSFIGIILFGSLCIGSFMLYGTIGESAGTKDLAQEFITDENIKDVTAAQIITFLQNFFLYLGAISLLCTAGGFLSIIRIRKNESVGKVLIATAILGGVLTLFAGFLGSIAYLIAGITNVSKNKKLARQN</sequence>
<name>A0A653IH71_9BACL</name>
<feature type="transmembrane region" description="Helical" evidence="1">
    <location>
        <begin position="65"/>
        <end position="85"/>
    </location>
</feature>
<keyword evidence="1" id="KW-1133">Transmembrane helix</keyword>